<feature type="region of interest" description="Disordered" evidence="1">
    <location>
        <begin position="67"/>
        <end position="131"/>
    </location>
</feature>
<feature type="compositionally biased region" description="Basic and acidic residues" evidence="1">
    <location>
        <begin position="69"/>
        <end position="84"/>
    </location>
</feature>
<feature type="region of interest" description="Disordered" evidence="1">
    <location>
        <begin position="156"/>
        <end position="175"/>
    </location>
</feature>
<sequence length="175" mass="18824">MYNSLTDQLDIHIDCRMKSLCKNKKMDPISEYNGDTMRSLGHGTGTVQCPIFLAPARVPVANLVATPETGEKASRNKKKLEPVTRDGTALTTKDSWPLSGPPSPCPNLEIPMKSETSTSMPMSTSMTTSCMKSGDARISDSCVSVIRVSTGSTCSDSLDSFTTASIKRHTGSESR</sequence>
<reference evidence="3" key="2">
    <citation type="submission" date="2025-08" db="UniProtKB">
        <authorList>
            <consortium name="RefSeq"/>
        </authorList>
    </citation>
    <scope>IDENTIFICATION</scope>
    <source>
        <tissue evidence="3">Young leaves</tissue>
    </source>
</reference>
<dbReference type="Proteomes" id="UP000228380">
    <property type="component" value="Chromosome 4"/>
</dbReference>
<dbReference type="AlphaFoldDB" id="A0A8B8J853"/>
<name>A0A8B8J853_PHODC</name>
<accession>A0A8B8J853</accession>
<evidence type="ECO:0000256" key="1">
    <source>
        <dbReference type="SAM" id="MobiDB-lite"/>
    </source>
</evidence>
<feature type="compositionally biased region" description="Low complexity" evidence="1">
    <location>
        <begin position="111"/>
        <end position="131"/>
    </location>
</feature>
<evidence type="ECO:0000313" key="2">
    <source>
        <dbReference type="Proteomes" id="UP000228380"/>
    </source>
</evidence>
<organism evidence="2 3">
    <name type="scientific">Phoenix dactylifera</name>
    <name type="common">Date palm</name>
    <dbReference type="NCBI Taxonomy" id="42345"/>
    <lineage>
        <taxon>Eukaryota</taxon>
        <taxon>Viridiplantae</taxon>
        <taxon>Streptophyta</taxon>
        <taxon>Embryophyta</taxon>
        <taxon>Tracheophyta</taxon>
        <taxon>Spermatophyta</taxon>
        <taxon>Magnoliopsida</taxon>
        <taxon>Liliopsida</taxon>
        <taxon>Arecaceae</taxon>
        <taxon>Coryphoideae</taxon>
        <taxon>Phoeniceae</taxon>
        <taxon>Phoenix</taxon>
    </lineage>
</organism>
<proteinExistence type="predicted"/>
<protein>
    <submittedName>
        <fullName evidence="3">Uncharacterized protein LOC103714217</fullName>
    </submittedName>
</protein>
<dbReference type="GeneID" id="103714217"/>
<keyword evidence="2" id="KW-1185">Reference proteome</keyword>
<gene>
    <name evidence="3" type="primary">LOC103714217</name>
</gene>
<feature type="compositionally biased region" description="Polar residues" evidence="1">
    <location>
        <begin position="156"/>
        <end position="165"/>
    </location>
</feature>
<evidence type="ECO:0000313" key="3">
    <source>
        <dbReference type="RefSeq" id="XP_026663119.1"/>
    </source>
</evidence>
<reference evidence="2" key="1">
    <citation type="journal article" date="2019" name="Nat. Commun.">
        <title>Genome-wide association mapping of date palm fruit traits.</title>
        <authorList>
            <person name="Hazzouri K.M."/>
            <person name="Gros-Balthazard M."/>
            <person name="Flowers J.M."/>
            <person name="Copetti D."/>
            <person name="Lemansour A."/>
            <person name="Lebrun M."/>
            <person name="Masmoudi K."/>
            <person name="Ferrand S."/>
            <person name="Dhar M.I."/>
            <person name="Fresquez Z.A."/>
            <person name="Rosas U."/>
            <person name="Zhang J."/>
            <person name="Talag J."/>
            <person name="Lee S."/>
            <person name="Kudrna D."/>
            <person name="Powell R.F."/>
            <person name="Leitch I.J."/>
            <person name="Krueger R.R."/>
            <person name="Wing R.A."/>
            <person name="Amiri K.M.A."/>
            <person name="Purugganan M.D."/>
        </authorList>
    </citation>
    <scope>NUCLEOTIDE SEQUENCE [LARGE SCALE GENOMIC DNA]</scope>
    <source>
        <strain evidence="2">cv. Khalas</strain>
    </source>
</reference>
<dbReference type="RefSeq" id="XP_026663119.1">
    <property type="nucleotide sequence ID" value="XM_026807318.2"/>
</dbReference>
<dbReference type="KEGG" id="pda:103714217"/>